<keyword evidence="4 6" id="KW-1133">Transmembrane helix</keyword>
<dbReference type="Pfam" id="PF01554">
    <property type="entry name" value="MatE"/>
    <property type="match status" value="1"/>
</dbReference>
<reference evidence="7 8" key="1">
    <citation type="journal article" date="2019" name="Nat. Med.">
        <title>A library of human gut bacterial isolates paired with longitudinal multiomics data enables mechanistic microbiome research.</title>
        <authorList>
            <person name="Poyet M."/>
            <person name="Groussin M."/>
            <person name="Gibbons S.M."/>
            <person name="Avila-Pacheco J."/>
            <person name="Jiang X."/>
            <person name="Kearney S.M."/>
            <person name="Perrotta A.R."/>
            <person name="Berdy B."/>
            <person name="Zhao S."/>
            <person name="Lieberman T.D."/>
            <person name="Swanson P.K."/>
            <person name="Smith M."/>
            <person name="Roesemann S."/>
            <person name="Alexander J.E."/>
            <person name="Rich S.A."/>
            <person name="Livny J."/>
            <person name="Vlamakis H."/>
            <person name="Clish C."/>
            <person name="Bullock K."/>
            <person name="Deik A."/>
            <person name="Scott J."/>
            <person name="Pierce K.A."/>
            <person name="Xavier R.J."/>
            <person name="Alm E.J."/>
        </authorList>
    </citation>
    <scope>NUCLEOTIDE SEQUENCE [LARGE SCALE GENOMIC DNA]</scope>
    <source>
        <strain evidence="7 8">BIOML-A4</strain>
    </source>
</reference>
<dbReference type="EMBL" id="WMZU01000044">
    <property type="protein sequence ID" value="MTS28994.1"/>
    <property type="molecule type" value="Genomic_DNA"/>
</dbReference>
<keyword evidence="5 6" id="KW-0472">Membrane</keyword>
<protein>
    <recommendedName>
        <fullName evidence="9">MATE family efflux transporter</fullName>
    </recommendedName>
</protein>
<name>A0A6L6LYQ8_9FIRM</name>
<keyword evidence="3 6" id="KW-0812">Transmembrane</keyword>
<keyword evidence="2" id="KW-1003">Cell membrane</keyword>
<proteinExistence type="predicted"/>
<dbReference type="AlphaFoldDB" id="A0A6L6LYQ8"/>
<evidence type="ECO:0000313" key="8">
    <source>
        <dbReference type="Proteomes" id="UP000472755"/>
    </source>
</evidence>
<evidence type="ECO:0000256" key="2">
    <source>
        <dbReference type="ARBA" id="ARBA00022475"/>
    </source>
</evidence>
<dbReference type="InterPro" id="IPR002528">
    <property type="entry name" value="MATE_fam"/>
</dbReference>
<accession>A0A6L6LYQ8</accession>
<feature type="transmembrane region" description="Helical" evidence="6">
    <location>
        <begin position="90"/>
        <end position="113"/>
    </location>
</feature>
<feature type="transmembrane region" description="Helical" evidence="6">
    <location>
        <begin position="240"/>
        <end position="258"/>
    </location>
</feature>
<dbReference type="RefSeq" id="WP_172726363.1">
    <property type="nucleotide sequence ID" value="NZ_WMZN01000048.1"/>
</dbReference>
<feature type="transmembrane region" description="Helical" evidence="6">
    <location>
        <begin position="174"/>
        <end position="199"/>
    </location>
</feature>
<evidence type="ECO:0000256" key="4">
    <source>
        <dbReference type="ARBA" id="ARBA00022989"/>
    </source>
</evidence>
<dbReference type="GO" id="GO:0005886">
    <property type="term" value="C:plasma membrane"/>
    <property type="evidence" value="ECO:0007669"/>
    <property type="project" value="UniProtKB-SubCell"/>
</dbReference>
<feature type="transmembrane region" description="Helical" evidence="6">
    <location>
        <begin position="270"/>
        <end position="290"/>
    </location>
</feature>
<feature type="transmembrane region" description="Helical" evidence="6">
    <location>
        <begin position="21"/>
        <end position="42"/>
    </location>
</feature>
<evidence type="ECO:0000256" key="1">
    <source>
        <dbReference type="ARBA" id="ARBA00004651"/>
    </source>
</evidence>
<evidence type="ECO:0008006" key="9">
    <source>
        <dbReference type="Google" id="ProtNLM"/>
    </source>
</evidence>
<evidence type="ECO:0000256" key="6">
    <source>
        <dbReference type="SAM" id="Phobius"/>
    </source>
</evidence>
<dbReference type="PANTHER" id="PTHR43823">
    <property type="entry name" value="SPORULATION PROTEIN YKVU"/>
    <property type="match status" value="1"/>
</dbReference>
<gene>
    <name evidence="7" type="ORF">GMD59_17140</name>
</gene>
<comment type="subcellular location">
    <subcellularLocation>
        <location evidence="1">Cell membrane</location>
        <topology evidence="1">Multi-pass membrane protein</topology>
    </subcellularLocation>
</comment>
<feature type="transmembrane region" description="Helical" evidence="6">
    <location>
        <begin position="211"/>
        <end position="228"/>
    </location>
</feature>
<evidence type="ECO:0000256" key="5">
    <source>
        <dbReference type="ARBA" id="ARBA00023136"/>
    </source>
</evidence>
<evidence type="ECO:0000256" key="3">
    <source>
        <dbReference type="ARBA" id="ARBA00022692"/>
    </source>
</evidence>
<dbReference type="GO" id="GO:0015297">
    <property type="term" value="F:antiporter activity"/>
    <property type="evidence" value="ECO:0007669"/>
    <property type="project" value="InterPro"/>
</dbReference>
<dbReference type="InterPro" id="IPR051327">
    <property type="entry name" value="MATE_MepA_subfamily"/>
</dbReference>
<dbReference type="PANTHER" id="PTHR43823:SF3">
    <property type="entry name" value="MULTIDRUG EXPORT PROTEIN MEPA"/>
    <property type="match status" value="1"/>
</dbReference>
<dbReference type="GO" id="GO:0042910">
    <property type="term" value="F:xenobiotic transmembrane transporter activity"/>
    <property type="evidence" value="ECO:0007669"/>
    <property type="project" value="InterPro"/>
</dbReference>
<feature type="transmembrane region" description="Helical" evidence="6">
    <location>
        <begin position="133"/>
        <end position="153"/>
    </location>
</feature>
<feature type="transmembrane region" description="Helical" evidence="6">
    <location>
        <begin position="48"/>
        <end position="69"/>
    </location>
</feature>
<organism evidence="7 8">
    <name type="scientific">Ruthenibacterium lactatiformans</name>
    <dbReference type="NCBI Taxonomy" id="1550024"/>
    <lineage>
        <taxon>Bacteria</taxon>
        <taxon>Bacillati</taxon>
        <taxon>Bacillota</taxon>
        <taxon>Clostridia</taxon>
        <taxon>Eubacteriales</taxon>
        <taxon>Oscillospiraceae</taxon>
        <taxon>Ruthenibacterium</taxon>
    </lineage>
</organism>
<sequence length="301" mass="32342">MVFTTSFGNLIRAEGAVKDSMFCHLLSTAVNLVLDPLFILVFRMGVGGAAIATVLGNMAGAVYLLHYVFCRSDHLTLSPFPSFRHPASMLKILAIGLPNFISSTLVGLSHAFANQLLVGYGTIVLAGRAAAGKATTLVSTIQMGITIGVQPLLAYNYGAQNLSRIREALRKLTFLTLAVGCSLALVCCLYGKTIVSWFLKELEALTIGQKMVELLVLTGPFLGIYYIASSFLQAIGQAKAASLVSLLRQGIFLVPLLYIMDRLLGQMGNIWATIIADIAAAAVAVVAAFWQYRVIKREFTG</sequence>
<evidence type="ECO:0000313" key="7">
    <source>
        <dbReference type="EMBL" id="MTS28994.1"/>
    </source>
</evidence>
<comment type="caution">
    <text evidence="7">The sequence shown here is derived from an EMBL/GenBank/DDBJ whole genome shotgun (WGS) entry which is preliminary data.</text>
</comment>
<dbReference type="Proteomes" id="UP000472755">
    <property type="component" value="Unassembled WGS sequence"/>
</dbReference>